<protein>
    <submittedName>
        <fullName evidence="1">Uncharacterized protein</fullName>
    </submittedName>
</protein>
<dbReference type="EMBL" id="LN649229">
    <property type="protein sequence ID" value="CEI66670.1"/>
    <property type="molecule type" value="Genomic_DNA"/>
</dbReference>
<sequence length="64" mass="6860">MDVSIKGSPALESPIQAVCQGTVGLFVGLDPTDTPTPTPPLTLTPYARYATQRYAMLRLGENHT</sequence>
<name>A0A2L2TXL5_9HYPO</name>
<organism evidence="1 2">
    <name type="scientific">Fusarium venenatum</name>
    <dbReference type="NCBI Taxonomy" id="56646"/>
    <lineage>
        <taxon>Eukaryota</taxon>
        <taxon>Fungi</taxon>
        <taxon>Dikarya</taxon>
        <taxon>Ascomycota</taxon>
        <taxon>Pezizomycotina</taxon>
        <taxon>Sordariomycetes</taxon>
        <taxon>Hypocreomycetidae</taxon>
        <taxon>Hypocreales</taxon>
        <taxon>Nectriaceae</taxon>
        <taxon>Fusarium</taxon>
    </lineage>
</organism>
<evidence type="ECO:0000313" key="2">
    <source>
        <dbReference type="Proteomes" id="UP000245910"/>
    </source>
</evidence>
<proteinExistence type="predicted"/>
<accession>A0A2L2TXL5</accession>
<reference evidence="2" key="1">
    <citation type="submission" date="2014-10" db="EMBL/GenBank/DDBJ databases">
        <authorList>
            <person name="King R."/>
        </authorList>
    </citation>
    <scope>NUCLEOTIDE SEQUENCE [LARGE SCALE GENOMIC DNA]</scope>
    <source>
        <strain evidence="2">A3/5</strain>
    </source>
</reference>
<dbReference type="AlphaFoldDB" id="A0A2L2TXL5"/>
<keyword evidence="2" id="KW-1185">Reference proteome</keyword>
<evidence type="ECO:0000313" key="1">
    <source>
        <dbReference type="EMBL" id="CEI66670.1"/>
    </source>
</evidence>
<dbReference type="Proteomes" id="UP000245910">
    <property type="component" value="Chromosome I"/>
</dbReference>